<reference evidence="3" key="1">
    <citation type="journal article" date="2012" name="PLoS Genet.">
        <title>The genomes of the fungal plant pathogens Cladosporium fulvum and Dothistroma septosporum reveal adaptation to different hosts and lifestyles but also signatures of common ancestry.</title>
        <authorList>
            <person name="de Wit P.J.G.M."/>
            <person name="van der Burgt A."/>
            <person name="Oekmen B."/>
            <person name="Stergiopoulos I."/>
            <person name="Abd-Elsalam K.A."/>
            <person name="Aerts A.L."/>
            <person name="Bahkali A.H."/>
            <person name="Beenen H.G."/>
            <person name="Chettri P."/>
            <person name="Cox M.P."/>
            <person name="Datema E."/>
            <person name="de Vries R.P."/>
            <person name="Dhillon B."/>
            <person name="Ganley A.R."/>
            <person name="Griffiths S.A."/>
            <person name="Guo Y."/>
            <person name="Hamelin R.C."/>
            <person name="Henrissat B."/>
            <person name="Kabir M.S."/>
            <person name="Jashni M.K."/>
            <person name="Kema G."/>
            <person name="Klaubauf S."/>
            <person name="Lapidus A."/>
            <person name="Levasseur A."/>
            <person name="Lindquist E."/>
            <person name="Mehrabi R."/>
            <person name="Ohm R.A."/>
            <person name="Owen T.J."/>
            <person name="Salamov A."/>
            <person name="Schwelm A."/>
            <person name="Schijlen E."/>
            <person name="Sun H."/>
            <person name="van den Burg H.A."/>
            <person name="van Ham R.C.H.J."/>
            <person name="Zhang S."/>
            <person name="Goodwin S.B."/>
            <person name="Grigoriev I.V."/>
            <person name="Collemare J."/>
            <person name="Bradshaw R.E."/>
        </authorList>
    </citation>
    <scope>NUCLEOTIDE SEQUENCE [LARGE SCALE GENOMIC DNA]</scope>
    <source>
        <strain evidence="3">NZE10 / CBS 128990</strain>
    </source>
</reference>
<keyword evidence="3" id="KW-1185">Reference proteome</keyword>
<dbReference type="HOGENOM" id="CLU_2073073_0_0_1"/>
<dbReference type="AlphaFoldDB" id="N1Q554"/>
<feature type="chain" id="PRO_5004109897" evidence="1">
    <location>
        <begin position="19"/>
        <end position="118"/>
    </location>
</feature>
<organism evidence="2 3">
    <name type="scientific">Dothistroma septosporum (strain NZE10 / CBS 128990)</name>
    <name type="common">Red band needle blight fungus</name>
    <name type="synonym">Mycosphaerella pini</name>
    <dbReference type="NCBI Taxonomy" id="675120"/>
    <lineage>
        <taxon>Eukaryota</taxon>
        <taxon>Fungi</taxon>
        <taxon>Dikarya</taxon>
        <taxon>Ascomycota</taxon>
        <taxon>Pezizomycotina</taxon>
        <taxon>Dothideomycetes</taxon>
        <taxon>Dothideomycetidae</taxon>
        <taxon>Mycosphaerellales</taxon>
        <taxon>Mycosphaerellaceae</taxon>
        <taxon>Dothistroma</taxon>
    </lineage>
</organism>
<gene>
    <name evidence="2" type="ORF">DOTSEDRAFT_20543</name>
</gene>
<accession>N1Q554</accession>
<protein>
    <submittedName>
        <fullName evidence="2">Uncharacterized protein</fullName>
    </submittedName>
</protein>
<evidence type="ECO:0000313" key="3">
    <source>
        <dbReference type="Proteomes" id="UP000016933"/>
    </source>
</evidence>
<proteinExistence type="predicted"/>
<name>N1Q554_DOTSN</name>
<sequence length="118" mass="12275">MHSFTTTILAALASLTLAAPATAPGPVVVNPLGISLSSDSSCSTLTSGTPSSLEPGVFYPVDSGFSSMEIYAPPTQGSLTVYDCANQTESSDTQNFSTEYRGCIANFEFVGRGIMYTV</sequence>
<evidence type="ECO:0000313" key="2">
    <source>
        <dbReference type="EMBL" id="EME50160.1"/>
    </source>
</evidence>
<reference evidence="2 3" key="2">
    <citation type="journal article" date="2012" name="PLoS Pathog.">
        <title>Diverse lifestyles and strategies of plant pathogenesis encoded in the genomes of eighteen Dothideomycetes fungi.</title>
        <authorList>
            <person name="Ohm R.A."/>
            <person name="Feau N."/>
            <person name="Henrissat B."/>
            <person name="Schoch C.L."/>
            <person name="Horwitz B.A."/>
            <person name="Barry K.W."/>
            <person name="Condon B.J."/>
            <person name="Copeland A.C."/>
            <person name="Dhillon B."/>
            <person name="Glaser F."/>
            <person name="Hesse C.N."/>
            <person name="Kosti I."/>
            <person name="LaButti K."/>
            <person name="Lindquist E.A."/>
            <person name="Lucas S."/>
            <person name="Salamov A.A."/>
            <person name="Bradshaw R.E."/>
            <person name="Ciuffetti L."/>
            <person name="Hamelin R.C."/>
            <person name="Kema G.H.J."/>
            <person name="Lawrence C."/>
            <person name="Scott J.A."/>
            <person name="Spatafora J.W."/>
            <person name="Turgeon B.G."/>
            <person name="de Wit P.J.G.M."/>
            <person name="Zhong S."/>
            <person name="Goodwin S.B."/>
            <person name="Grigoriev I.V."/>
        </authorList>
    </citation>
    <scope>NUCLEOTIDE SEQUENCE [LARGE SCALE GENOMIC DNA]</scope>
    <source>
        <strain evidence="3">NZE10 / CBS 128990</strain>
    </source>
</reference>
<dbReference type="OMA" id="TEYRGCI"/>
<feature type="signal peptide" evidence="1">
    <location>
        <begin position="1"/>
        <end position="18"/>
    </location>
</feature>
<keyword evidence="1" id="KW-0732">Signal</keyword>
<evidence type="ECO:0000256" key="1">
    <source>
        <dbReference type="SAM" id="SignalP"/>
    </source>
</evidence>
<dbReference type="EMBL" id="KB446535">
    <property type="protein sequence ID" value="EME50160.1"/>
    <property type="molecule type" value="Genomic_DNA"/>
</dbReference>
<dbReference type="Proteomes" id="UP000016933">
    <property type="component" value="Unassembled WGS sequence"/>
</dbReference>
<dbReference type="OrthoDB" id="21243at2759"/>